<dbReference type="InterPro" id="IPR044972">
    <property type="entry name" value="Mot1"/>
</dbReference>
<dbReference type="GO" id="GO:0005524">
    <property type="term" value="F:ATP binding"/>
    <property type="evidence" value="ECO:0007669"/>
    <property type="project" value="InterPro"/>
</dbReference>
<organism evidence="4 5">
    <name type="scientific">Romanomermis culicivorax</name>
    <name type="common">Nematode worm</name>
    <dbReference type="NCBI Taxonomy" id="13658"/>
    <lineage>
        <taxon>Eukaryota</taxon>
        <taxon>Metazoa</taxon>
        <taxon>Ecdysozoa</taxon>
        <taxon>Nematoda</taxon>
        <taxon>Enoplea</taxon>
        <taxon>Dorylaimia</taxon>
        <taxon>Mermithida</taxon>
        <taxon>Mermithoidea</taxon>
        <taxon>Mermithidae</taxon>
        <taxon>Romanomermis</taxon>
    </lineage>
</organism>
<keyword evidence="1" id="KW-0547">Nucleotide-binding</keyword>
<protein>
    <submittedName>
        <fullName evidence="5">Helicase ATP-binding domain-containing protein</fullName>
    </submittedName>
</protein>
<dbReference type="InterPro" id="IPR022707">
    <property type="entry name" value="Mot1_central_dom"/>
</dbReference>
<dbReference type="GO" id="GO:0016887">
    <property type="term" value="F:ATP hydrolysis activity"/>
    <property type="evidence" value="ECO:0007669"/>
    <property type="project" value="InterPro"/>
</dbReference>
<dbReference type="GO" id="GO:0004386">
    <property type="term" value="F:helicase activity"/>
    <property type="evidence" value="ECO:0007669"/>
    <property type="project" value="UniProtKB-KW"/>
</dbReference>
<evidence type="ECO:0000313" key="5">
    <source>
        <dbReference type="WBParaSite" id="nRc.2.0.1.t43271-RA"/>
    </source>
</evidence>
<evidence type="ECO:0000256" key="1">
    <source>
        <dbReference type="ARBA" id="ARBA00022806"/>
    </source>
</evidence>
<dbReference type="PANTHER" id="PTHR36498:SF1">
    <property type="entry name" value="TATA-BINDING PROTEIN-ASSOCIATED FACTOR 172"/>
    <property type="match status" value="1"/>
</dbReference>
<keyword evidence="2" id="KW-0238">DNA-binding</keyword>
<dbReference type="AlphaFoldDB" id="A0A915KWT6"/>
<evidence type="ECO:0000256" key="2">
    <source>
        <dbReference type="ARBA" id="ARBA00023125"/>
    </source>
</evidence>
<dbReference type="Proteomes" id="UP000887565">
    <property type="component" value="Unplaced"/>
</dbReference>
<dbReference type="GO" id="GO:0003677">
    <property type="term" value="F:DNA binding"/>
    <property type="evidence" value="ECO:0007669"/>
    <property type="project" value="UniProtKB-KW"/>
</dbReference>
<dbReference type="Gene3D" id="3.40.50.10810">
    <property type="entry name" value="Tandem AAA-ATPase domain"/>
    <property type="match status" value="1"/>
</dbReference>
<dbReference type="Gene3D" id="1.25.10.10">
    <property type="entry name" value="Leucine-rich Repeat Variant"/>
    <property type="match status" value="1"/>
</dbReference>
<dbReference type="Pfam" id="PF12054">
    <property type="entry name" value="DUF3535"/>
    <property type="match status" value="1"/>
</dbReference>
<feature type="domain" description="Helicase ATP-binding" evidence="3">
    <location>
        <begin position="783"/>
        <end position="955"/>
    </location>
</feature>
<name>A0A915KWT6_ROMCU</name>
<dbReference type="PROSITE" id="PS51192">
    <property type="entry name" value="HELICASE_ATP_BIND_1"/>
    <property type="match status" value="1"/>
</dbReference>
<dbReference type="InterPro" id="IPR027417">
    <property type="entry name" value="P-loop_NTPase"/>
</dbReference>
<sequence>MLEKSFDPLIDEWPGALLRIINLLMGKQLDENLTPNRLSLICNFLVHNVPVKSTTFETAVSCLYCCAEKFGVDSWSEPGTLHVLRCLYIRRLVVAPSIPSDPESEISFKLWSLLLEKQPKNRVLKPLASYFCQFLNWIMVADHYPLLDATIFSDLILQKENGKSESLSHNDEDSKFFLSGQDVINLSEEEAYFRISATKMEVCKYLAVWSRKTYMEKVALPDDPDGDPNWLFLVLSLNLKSNSSIRRSIIYMLVLQWLKLACNNQAIVEQYLSNFDLEDLNVQNPQVYEEILPLLAQINVQKTNLVNFFVGKKPKIDLERLLEFPDLRNFYFSDISHVTLLKNRLTSRKSTVFDEIKKFKSTSLNVEDLEICLVEIDSTADKILRQELILRCWQVLCVCQQIFLNLKTLPPKLSNLVAPLMKIVKNEVKSPTLNSFCPLVLETLTTIEILLSKFLNIGNLVPLKEKLITNLIFIHVSPKIEQFKKENDQMLPVMVLDYQNLIQNLQYDDDSFNVCKIAQISNENNASKMSGDILSKICEHSMSAENLSANFPTLVNVLNFLGVAEEDRQNDIVASLELATTLLPKLPVDFRIQLLEKISPNLSQKFLISKSNFIRNSTCGLICTVAEIDRKIFFDRMLDNVLNFLNKDQEKSSESNVFMGVLELILTIFRRKLKICGFASLVALPCLGLMSHKNECIRSIAATCFSVAVKLMPLERNLLSNAEYLSNLSPNLRQKLENQKQFSSLLTNPDSLMKNFQFKLKKDDSAADSDLRQYQKEGVCWLIFLRKFQLHGILGDDMGLGKTLQTLCCLADFYACKTSSDRKISLPSLIVCPKTLVEHWRCETEKFFDQKSLKCKIYDNIDEISHNYKKDDIGDDKATLAVVSYDTLRRRSDFFTSKHWSYCVLDEGHVIRNWKSSTYQAIIQLRAKHRLILSGTPIQNNLLELWSLFEFLMPGYLGDRRQFNKLYNKILAAECKQQSQKSSQSDDSAAVDCKLLESSRRTLQSLHKLILPFILRRRKCDVLRELPPKIVQNIFCPLSNLQHSLYRDFAKSLQNTKDNKLSSALHILTYLRKLCDHPCLVLDEKDVELNLDRYLETATDHPDVEFLTDYRLSGKMIALMQLLADCGILRSKVEE</sequence>
<reference evidence="5" key="1">
    <citation type="submission" date="2022-11" db="UniProtKB">
        <authorList>
            <consortium name="WormBaseParasite"/>
        </authorList>
    </citation>
    <scope>IDENTIFICATION</scope>
</reference>
<dbReference type="WBParaSite" id="nRc.2.0.1.t43271-RA">
    <property type="protein sequence ID" value="nRc.2.0.1.t43271-RA"/>
    <property type="gene ID" value="nRc.2.0.1.g43271"/>
</dbReference>
<dbReference type="SUPFAM" id="SSF52540">
    <property type="entry name" value="P-loop containing nucleoside triphosphate hydrolases"/>
    <property type="match status" value="2"/>
</dbReference>
<dbReference type="InterPro" id="IPR014001">
    <property type="entry name" value="Helicase_ATP-bd"/>
</dbReference>
<dbReference type="PANTHER" id="PTHR36498">
    <property type="entry name" value="TATA-BINDING PROTEIN-ASSOCIATED FACTOR 172"/>
    <property type="match status" value="1"/>
</dbReference>
<keyword evidence="4" id="KW-1185">Reference proteome</keyword>
<dbReference type="InterPro" id="IPR038718">
    <property type="entry name" value="SNF2-like_sf"/>
</dbReference>
<dbReference type="Gene3D" id="3.40.50.300">
    <property type="entry name" value="P-loop containing nucleotide triphosphate hydrolases"/>
    <property type="match status" value="1"/>
</dbReference>
<keyword evidence="1" id="KW-0378">Hydrolase</keyword>
<dbReference type="InterPro" id="IPR000330">
    <property type="entry name" value="SNF2_N"/>
</dbReference>
<proteinExistence type="predicted"/>
<dbReference type="GO" id="GO:0017025">
    <property type="term" value="F:TBP-class protein binding"/>
    <property type="evidence" value="ECO:0007669"/>
    <property type="project" value="InterPro"/>
</dbReference>
<accession>A0A915KWT6</accession>
<keyword evidence="1" id="KW-0347">Helicase</keyword>
<dbReference type="SUPFAM" id="SSF48371">
    <property type="entry name" value="ARM repeat"/>
    <property type="match status" value="1"/>
</dbReference>
<keyword evidence="1" id="KW-0067">ATP-binding</keyword>
<dbReference type="InterPro" id="IPR011989">
    <property type="entry name" value="ARM-like"/>
</dbReference>
<evidence type="ECO:0000259" key="3">
    <source>
        <dbReference type="PROSITE" id="PS51192"/>
    </source>
</evidence>
<dbReference type="SMART" id="SM00487">
    <property type="entry name" value="DEXDc"/>
    <property type="match status" value="1"/>
</dbReference>
<evidence type="ECO:0000313" key="4">
    <source>
        <dbReference type="Proteomes" id="UP000887565"/>
    </source>
</evidence>
<dbReference type="InterPro" id="IPR016024">
    <property type="entry name" value="ARM-type_fold"/>
</dbReference>
<dbReference type="Pfam" id="PF00176">
    <property type="entry name" value="SNF2-rel_dom"/>
    <property type="match status" value="1"/>
</dbReference>